<sequence>MKPSILTALALIGTSQGINVNHARFANDQDNAVRKYLPDVPSYNISIPVDHFDSSNKNTYPNRYFVNDTYYKPGGPVIFFDLGESGFSPDAAADFLAEHNMTSAPVRLAAKTNGLVIGWEHRYYGYSRPVPMDDESGLPVDGLEGYKYLTIEQALEDTAYFANNFNKTTLSLNSNLQSTANLDPYHTPWIFVGGSYPGMRAAWARLKHPDIFYASWASSAPVQTQEDGSIYYNPIVKSMPQNCTNDIKAAVKFVDQTLSSGSTIAIQQVKTGIFLATNKKATLNNLAAALRFSNFETTAALTYALAFGSAFQSFGPYRSSRIMCDAMQGFDVETFTEGISESRTIADQNEILFNNPGGKSPTKDGIAASNGNNGGAYAFAALVYGMFYARRNMNKFFETLQSSEPFTNQIDDLSWSWQSLSQAGFFQGSNPNDISVISKFYNFTAVRDIQFEKQTFRGFSSSNFPKTLNNQQLLAMGGWNLTASNVMFTNGEFDPWRSFSVASQEKGAPNRKVVQTIPKCNALPQGSDVFGLVYAGAVHVEDMATRLYQRGSAEKTTPLQQGLELFLNAWDTWKPCFNQSRDDVRNGHGVDGKGNGANGSSEKNGGKDSGATGVKVSVMSVLAMTVVAALFSSL</sequence>
<gene>
    <name evidence="7" type="ORF">VFPPC_06371</name>
</gene>
<dbReference type="Gene3D" id="3.40.50.1820">
    <property type="entry name" value="alpha/beta hydrolase"/>
    <property type="match status" value="2"/>
</dbReference>
<dbReference type="SUPFAM" id="SSF53474">
    <property type="entry name" value="alpha/beta-Hydrolases"/>
    <property type="match status" value="1"/>
</dbReference>
<dbReference type="PANTHER" id="PTHR11010">
    <property type="entry name" value="PROTEASE S28 PRO-X CARBOXYPEPTIDASE-RELATED"/>
    <property type="match status" value="1"/>
</dbReference>
<evidence type="ECO:0000313" key="8">
    <source>
        <dbReference type="Proteomes" id="UP000078397"/>
    </source>
</evidence>
<evidence type="ECO:0000256" key="2">
    <source>
        <dbReference type="ARBA" id="ARBA00022670"/>
    </source>
</evidence>
<dbReference type="GO" id="GO:0008239">
    <property type="term" value="F:dipeptidyl-peptidase activity"/>
    <property type="evidence" value="ECO:0007669"/>
    <property type="project" value="TreeGrafter"/>
</dbReference>
<evidence type="ECO:0000256" key="4">
    <source>
        <dbReference type="ARBA" id="ARBA00022801"/>
    </source>
</evidence>
<accession>A0A179FJM7</accession>
<dbReference type="KEGG" id="pchm:VFPPC_06371"/>
<protein>
    <submittedName>
        <fullName evidence="7">Peptidase S28</fullName>
    </submittedName>
</protein>
<keyword evidence="2" id="KW-0645">Protease</keyword>
<comment type="similarity">
    <text evidence="1">Belongs to the peptidase S28 family.</text>
</comment>
<keyword evidence="5" id="KW-0325">Glycoprotein</keyword>
<dbReference type="GO" id="GO:0070008">
    <property type="term" value="F:serine-type exopeptidase activity"/>
    <property type="evidence" value="ECO:0007669"/>
    <property type="project" value="InterPro"/>
</dbReference>
<dbReference type="EMBL" id="LSBJ02000005">
    <property type="protein sequence ID" value="OAQ65223.1"/>
    <property type="molecule type" value="Genomic_DNA"/>
</dbReference>
<evidence type="ECO:0000256" key="6">
    <source>
        <dbReference type="SAM" id="MobiDB-lite"/>
    </source>
</evidence>
<keyword evidence="8" id="KW-1185">Reference proteome</keyword>
<evidence type="ECO:0000256" key="1">
    <source>
        <dbReference type="ARBA" id="ARBA00011079"/>
    </source>
</evidence>
<dbReference type="GeneID" id="28849408"/>
<proteinExistence type="inferred from homology"/>
<feature type="region of interest" description="Disordered" evidence="6">
    <location>
        <begin position="584"/>
        <end position="610"/>
    </location>
</feature>
<dbReference type="PANTHER" id="PTHR11010:SF109">
    <property type="entry name" value="PEPTIDASE, FAMILY S28, PUTATIVE (AFU_ORTHOLOGUE AFUA_4G03790)-RELATED"/>
    <property type="match status" value="1"/>
</dbReference>
<evidence type="ECO:0000256" key="5">
    <source>
        <dbReference type="ARBA" id="ARBA00023180"/>
    </source>
</evidence>
<dbReference type="InterPro" id="IPR008758">
    <property type="entry name" value="Peptidase_S28"/>
</dbReference>
<name>A0A179FJM7_METCM</name>
<dbReference type="GO" id="GO:0006508">
    <property type="term" value="P:proteolysis"/>
    <property type="evidence" value="ECO:0007669"/>
    <property type="project" value="UniProtKB-KW"/>
</dbReference>
<dbReference type="Pfam" id="PF05577">
    <property type="entry name" value="Peptidase_S28"/>
    <property type="match status" value="1"/>
</dbReference>
<organism evidence="7 8">
    <name type="scientific">Pochonia chlamydosporia 170</name>
    <dbReference type="NCBI Taxonomy" id="1380566"/>
    <lineage>
        <taxon>Eukaryota</taxon>
        <taxon>Fungi</taxon>
        <taxon>Dikarya</taxon>
        <taxon>Ascomycota</taxon>
        <taxon>Pezizomycotina</taxon>
        <taxon>Sordariomycetes</taxon>
        <taxon>Hypocreomycetidae</taxon>
        <taxon>Hypocreales</taxon>
        <taxon>Clavicipitaceae</taxon>
        <taxon>Pochonia</taxon>
    </lineage>
</organism>
<evidence type="ECO:0000313" key="7">
    <source>
        <dbReference type="EMBL" id="OAQ65223.1"/>
    </source>
</evidence>
<dbReference type="RefSeq" id="XP_018142537.1">
    <property type="nucleotide sequence ID" value="XM_018285414.1"/>
</dbReference>
<dbReference type="AlphaFoldDB" id="A0A179FJM7"/>
<dbReference type="Proteomes" id="UP000078397">
    <property type="component" value="Unassembled WGS sequence"/>
</dbReference>
<evidence type="ECO:0000256" key="3">
    <source>
        <dbReference type="ARBA" id="ARBA00022729"/>
    </source>
</evidence>
<dbReference type="InterPro" id="IPR029058">
    <property type="entry name" value="AB_hydrolase_fold"/>
</dbReference>
<comment type="caution">
    <text evidence="7">The sequence shown here is derived from an EMBL/GenBank/DDBJ whole genome shotgun (WGS) entry which is preliminary data.</text>
</comment>
<keyword evidence="3" id="KW-0732">Signal</keyword>
<dbReference type="OrthoDB" id="1735038at2759"/>
<keyword evidence="4" id="KW-0378">Hydrolase</keyword>
<reference evidence="7 8" key="1">
    <citation type="journal article" date="2016" name="PLoS Pathog.">
        <title>Biosynthesis of antibiotic leucinostatins in bio-control fungus Purpureocillium lilacinum and their inhibition on phytophthora revealed by genome mining.</title>
        <authorList>
            <person name="Wang G."/>
            <person name="Liu Z."/>
            <person name="Lin R."/>
            <person name="Li E."/>
            <person name="Mao Z."/>
            <person name="Ling J."/>
            <person name="Yang Y."/>
            <person name="Yin W.B."/>
            <person name="Xie B."/>
        </authorList>
    </citation>
    <scope>NUCLEOTIDE SEQUENCE [LARGE SCALE GENOMIC DNA]</scope>
    <source>
        <strain evidence="7">170</strain>
    </source>
</reference>